<keyword evidence="1" id="KW-0812">Transmembrane</keyword>
<proteinExistence type="predicted"/>
<evidence type="ECO:0000313" key="3">
    <source>
        <dbReference type="Proteomes" id="UP000759131"/>
    </source>
</evidence>
<feature type="transmembrane region" description="Helical" evidence="1">
    <location>
        <begin position="199"/>
        <end position="221"/>
    </location>
</feature>
<sequence>MIMLEFFIGFCQIMKNKILNHTKPAFIAMSRQSRHSDVTAVADHPNADDNSRIDNTSKWLKSIFKNMMLLPVNIISLVIALVLNAWLLVILGDIIYRLFILGHVPKDLWDTIFDFFEIIPIILTVDLFWSKGYLIRDVIAELDFDLITTRQIQSINIVFKLIVLIVICLAIHIIGYITFEYRLRTGYTFETKVEYFGHLPHRVVNTFLIPVYITFASAIHFKYKQMNDFIKQLVNTSEAPELMHLREIKCLFKTNAKLISRVNNAFNLVMTTFFIIILVGIIRDSFYTFYAILAYISFTKSTENGEDLTENDIIKQMVRCISADIVVIGMKLLLIGATVGQMLAVNYESRATPIHFNDMFSQFEHIIQPVLYRSFRLLKYYMKSRLEKTDRPALLNITLLSSIPALRSRLTARMGY</sequence>
<protein>
    <submittedName>
        <fullName evidence="2">Uncharacterized protein</fullName>
    </submittedName>
</protein>
<feature type="transmembrane region" description="Helical" evidence="1">
    <location>
        <begin position="325"/>
        <end position="345"/>
    </location>
</feature>
<dbReference type="Proteomes" id="UP000759131">
    <property type="component" value="Unassembled WGS sequence"/>
</dbReference>
<dbReference type="AlphaFoldDB" id="A0A7R9KT93"/>
<name>A0A7R9KT93_9ACAR</name>
<gene>
    <name evidence="2" type="ORF">OSB1V03_LOCUS9304</name>
</gene>
<reference evidence="2" key="1">
    <citation type="submission" date="2020-11" db="EMBL/GenBank/DDBJ databases">
        <authorList>
            <person name="Tran Van P."/>
        </authorList>
    </citation>
    <scope>NUCLEOTIDE SEQUENCE</scope>
</reference>
<dbReference type="OrthoDB" id="8249516at2759"/>
<feature type="transmembrane region" description="Helical" evidence="1">
    <location>
        <begin position="157"/>
        <end position="179"/>
    </location>
</feature>
<dbReference type="EMBL" id="OC860776">
    <property type="protein sequence ID" value="CAD7628886.1"/>
    <property type="molecule type" value="Genomic_DNA"/>
</dbReference>
<organism evidence="2">
    <name type="scientific">Medioppia subpectinata</name>
    <dbReference type="NCBI Taxonomy" id="1979941"/>
    <lineage>
        <taxon>Eukaryota</taxon>
        <taxon>Metazoa</taxon>
        <taxon>Ecdysozoa</taxon>
        <taxon>Arthropoda</taxon>
        <taxon>Chelicerata</taxon>
        <taxon>Arachnida</taxon>
        <taxon>Acari</taxon>
        <taxon>Acariformes</taxon>
        <taxon>Sarcoptiformes</taxon>
        <taxon>Oribatida</taxon>
        <taxon>Brachypylina</taxon>
        <taxon>Oppioidea</taxon>
        <taxon>Oppiidae</taxon>
        <taxon>Medioppia</taxon>
    </lineage>
</organism>
<accession>A0A7R9KT93</accession>
<feature type="transmembrane region" description="Helical" evidence="1">
    <location>
        <begin position="265"/>
        <end position="282"/>
    </location>
</feature>
<feature type="transmembrane region" description="Helical" evidence="1">
    <location>
        <begin position="68"/>
        <end position="91"/>
    </location>
</feature>
<keyword evidence="1" id="KW-1133">Transmembrane helix</keyword>
<keyword evidence="1" id="KW-0472">Membrane</keyword>
<evidence type="ECO:0000256" key="1">
    <source>
        <dbReference type="SAM" id="Phobius"/>
    </source>
</evidence>
<dbReference type="EMBL" id="CAJPIZ010006201">
    <property type="protein sequence ID" value="CAG2109316.1"/>
    <property type="molecule type" value="Genomic_DNA"/>
</dbReference>
<keyword evidence="3" id="KW-1185">Reference proteome</keyword>
<evidence type="ECO:0000313" key="2">
    <source>
        <dbReference type="EMBL" id="CAD7628886.1"/>
    </source>
</evidence>